<reference evidence="5" key="1">
    <citation type="submission" date="2025-08" db="UniProtKB">
        <authorList>
            <consortium name="RefSeq"/>
        </authorList>
    </citation>
    <scope>IDENTIFICATION</scope>
    <source>
        <tissue evidence="5">Etiolated seedlings</tissue>
    </source>
</reference>
<dbReference type="Pfam" id="PF03732">
    <property type="entry name" value="Retrotrans_gag"/>
    <property type="match status" value="1"/>
</dbReference>
<feature type="domain" description="Retrotransposon gag" evidence="3">
    <location>
        <begin position="113"/>
        <end position="200"/>
    </location>
</feature>
<dbReference type="KEGG" id="cam:105852867"/>
<dbReference type="OrthoDB" id="1434596at2759"/>
<protein>
    <submittedName>
        <fullName evidence="5">Uncharacterized protein LOC105852867</fullName>
    </submittedName>
</protein>
<proteinExistence type="predicted"/>
<feature type="compositionally biased region" description="Polar residues" evidence="2">
    <location>
        <begin position="49"/>
        <end position="59"/>
    </location>
</feature>
<gene>
    <name evidence="5" type="primary">LOC105852867</name>
</gene>
<dbReference type="InterPro" id="IPR005162">
    <property type="entry name" value="Retrotrans_gag_dom"/>
</dbReference>
<dbReference type="GeneID" id="105852867"/>
<feature type="region of interest" description="Disordered" evidence="2">
    <location>
        <begin position="49"/>
        <end position="70"/>
    </location>
</feature>
<sequence>MRTRSMARANDDWEQEREEMKTRLEFAEALAKKHEDQIVDLLMKFGSNREQGSPFQEGTGSNGGHSEEVHRREKWQKLEIPIFAGEDAFGWTHRLERYFLLKEVTEEEKMQATVMALEGKALSWYHWWEKCNPNPNWEGFKIAVVRRFQPSMVQNPFEQLLSLKQTGTVDEYVENFEKYVGAMRTIDQEFVRGIFLNGLKQELQAEVKLYELNSLSEMIQKVILIEQKNMLVNMKNGYSYASRTNGNSRSMPYSKTITLESKLSSDQKSSKYYEWDWPESKCGKC</sequence>
<keyword evidence="4" id="KW-1185">Reference proteome</keyword>
<evidence type="ECO:0000256" key="1">
    <source>
        <dbReference type="SAM" id="Coils"/>
    </source>
</evidence>
<dbReference type="Proteomes" id="UP000087171">
    <property type="component" value="Unplaced"/>
</dbReference>
<keyword evidence="1" id="KW-0175">Coiled coil</keyword>
<evidence type="ECO:0000313" key="5">
    <source>
        <dbReference type="RefSeq" id="XP_012575096.1"/>
    </source>
</evidence>
<name>A0A1S3EJH3_CICAR</name>
<evidence type="ECO:0000256" key="2">
    <source>
        <dbReference type="SAM" id="MobiDB-lite"/>
    </source>
</evidence>
<organism evidence="4 5">
    <name type="scientific">Cicer arietinum</name>
    <name type="common">Chickpea</name>
    <name type="synonym">Garbanzo</name>
    <dbReference type="NCBI Taxonomy" id="3827"/>
    <lineage>
        <taxon>Eukaryota</taxon>
        <taxon>Viridiplantae</taxon>
        <taxon>Streptophyta</taxon>
        <taxon>Embryophyta</taxon>
        <taxon>Tracheophyta</taxon>
        <taxon>Spermatophyta</taxon>
        <taxon>Magnoliopsida</taxon>
        <taxon>eudicotyledons</taxon>
        <taxon>Gunneridae</taxon>
        <taxon>Pentapetalae</taxon>
        <taxon>rosids</taxon>
        <taxon>fabids</taxon>
        <taxon>Fabales</taxon>
        <taxon>Fabaceae</taxon>
        <taxon>Papilionoideae</taxon>
        <taxon>50 kb inversion clade</taxon>
        <taxon>NPAAA clade</taxon>
        <taxon>Hologalegina</taxon>
        <taxon>IRL clade</taxon>
        <taxon>Cicereae</taxon>
        <taxon>Cicer</taxon>
    </lineage>
</organism>
<evidence type="ECO:0000313" key="4">
    <source>
        <dbReference type="Proteomes" id="UP000087171"/>
    </source>
</evidence>
<evidence type="ECO:0000259" key="3">
    <source>
        <dbReference type="Pfam" id="PF03732"/>
    </source>
</evidence>
<accession>A0A1S3EJH3</accession>
<dbReference type="AlphaFoldDB" id="A0A1S3EJH3"/>
<feature type="coiled-coil region" evidence="1">
    <location>
        <begin position="10"/>
        <end position="44"/>
    </location>
</feature>
<dbReference type="RefSeq" id="XP_012575096.1">
    <property type="nucleotide sequence ID" value="XM_012719642.2"/>
</dbReference>